<gene>
    <name evidence="3" type="ORF">E6K81_11365</name>
</gene>
<feature type="domain" description="NAD-dependent epimerase/dehydratase" evidence="2">
    <location>
        <begin position="3"/>
        <end position="216"/>
    </location>
</feature>
<dbReference type="SUPFAM" id="SSF51735">
    <property type="entry name" value="NAD(P)-binding Rossmann-fold domains"/>
    <property type="match status" value="1"/>
</dbReference>
<dbReference type="EMBL" id="VBPB01000195">
    <property type="protein sequence ID" value="TMQ70931.1"/>
    <property type="molecule type" value="Genomic_DNA"/>
</dbReference>
<sequence>MRVLVTGGTGFIGSHLAADARRRGAEVIVLGLTDYLVERQNAAWLESQGIEVVSGSVTDASVCAAAMQGVTHVHHLAVAMREAAIDEAYFVAVNLEGTRHLLAAAHAAGVRRFTYCGTIGVFGHRAPGITCEGSPLAPGNAYERTKLAGGRLTLDFHRETGLPVVVLRPADVYGPRDRRLLKLFRGVDAGLFPLLGDGSGRHHMVYIDDVISAFREAETLEAAIGGTFIIAGPEACTLRELLARVAEACGRKRYGFRLPLTPMLAVAGLVEDAAAVVRVRPPIYRRRVEFFTSDSEFNTTRARTTLGWTPMTGLSEGITVTCRWYREAGLMKRRPEGSDG</sequence>
<evidence type="ECO:0000313" key="3">
    <source>
        <dbReference type="EMBL" id="TMQ70931.1"/>
    </source>
</evidence>
<accession>A0A538U4X8</accession>
<comment type="caution">
    <text evidence="3">The sequence shown here is derived from an EMBL/GenBank/DDBJ whole genome shotgun (WGS) entry which is preliminary data.</text>
</comment>
<name>A0A538U4X8_UNCEI</name>
<evidence type="ECO:0000313" key="4">
    <source>
        <dbReference type="Proteomes" id="UP000319771"/>
    </source>
</evidence>
<proteinExistence type="inferred from homology"/>
<evidence type="ECO:0000259" key="2">
    <source>
        <dbReference type="Pfam" id="PF01370"/>
    </source>
</evidence>
<dbReference type="Proteomes" id="UP000319771">
    <property type="component" value="Unassembled WGS sequence"/>
</dbReference>
<dbReference type="AlphaFoldDB" id="A0A538U4X8"/>
<comment type="similarity">
    <text evidence="1">Belongs to the NAD(P)-dependent epimerase/dehydratase family.</text>
</comment>
<protein>
    <submittedName>
        <fullName evidence="3">NAD(P)-dependent oxidoreductase</fullName>
    </submittedName>
</protein>
<reference evidence="3 4" key="1">
    <citation type="journal article" date="2019" name="Nat. Microbiol.">
        <title>Mediterranean grassland soil C-N compound turnover is dependent on rainfall and depth, and is mediated by genomically divergent microorganisms.</title>
        <authorList>
            <person name="Diamond S."/>
            <person name="Andeer P.F."/>
            <person name="Li Z."/>
            <person name="Crits-Christoph A."/>
            <person name="Burstein D."/>
            <person name="Anantharaman K."/>
            <person name="Lane K.R."/>
            <person name="Thomas B.C."/>
            <person name="Pan C."/>
            <person name="Northen T.R."/>
            <person name="Banfield J.F."/>
        </authorList>
    </citation>
    <scope>NUCLEOTIDE SEQUENCE [LARGE SCALE GENOMIC DNA]</scope>
    <source>
        <strain evidence="3">WS_11</strain>
    </source>
</reference>
<dbReference type="InterPro" id="IPR036291">
    <property type="entry name" value="NAD(P)-bd_dom_sf"/>
</dbReference>
<dbReference type="PANTHER" id="PTHR43000">
    <property type="entry name" value="DTDP-D-GLUCOSE 4,6-DEHYDRATASE-RELATED"/>
    <property type="match status" value="1"/>
</dbReference>
<dbReference type="InterPro" id="IPR001509">
    <property type="entry name" value="Epimerase_deHydtase"/>
</dbReference>
<organism evidence="3 4">
    <name type="scientific">Eiseniibacteriota bacterium</name>
    <dbReference type="NCBI Taxonomy" id="2212470"/>
    <lineage>
        <taxon>Bacteria</taxon>
        <taxon>Candidatus Eiseniibacteriota</taxon>
    </lineage>
</organism>
<dbReference type="Pfam" id="PF01370">
    <property type="entry name" value="Epimerase"/>
    <property type="match status" value="1"/>
</dbReference>
<dbReference type="Gene3D" id="3.40.50.720">
    <property type="entry name" value="NAD(P)-binding Rossmann-like Domain"/>
    <property type="match status" value="1"/>
</dbReference>
<evidence type="ECO:0000256" key="1">
    <source>
        <dbReference type="ARBA" id="ARBA00007637"/>
    </source>
</evidence>